<protein>
    <recommendedName>
        <fullName evidence="4">Inosose dehydratase</fullName>
        <ecNumber evidence="4">4.2.1.44</ecNumber>
    </recommendedName>
    <alternativeName>
        <fullName evidence="4">2-keto-myo-inositol dehydratase</fullName>
        <shortName evidence="4">2KMI dehydratase</shortName>
    </alternativeName>
</protein>
<dbReference type="InterPro" id="IPR036237">
    <property type="entry name" value="Xyl_isomerase-like_sf"/>
</dbReference>
<dbReference type="NCBIfam" id="TIGR04379">
    <property type="entry name" value="myo_inos_iolE"/>
    <property type="match status" value="1"/>
</dbReference>
<dbReference type="InterPro" id="IPR023952">
    <property type="entry name" value="IolE"/>
</dbReference>
<evidence type="ECO:0000256" key="2">
    <source>
        <dbReference type="ARBA" id="ARBA00023239"/>
    </source>
</evidence>
<comment type="function">
    <text evidence="4">Catalyzes the dehydration of inosose (2-keto-myo-inositol, 2KMI or 2,4,6/3,5-pentahydroxycyclohexanone) to 3D-(3,5/4)-trihydroxycyclohexane-1,2-dione (D-2,3-diketo-4-deoxy-epi-inositol).</text>
</comment>
<dbReference type="Gene3D" id="3.20.20.150">
    <property type="entry name" value="Divalent-metal-dependent TIM barrel enzymes"/>
    <property type="match status" value="1"/>
</dbReference>
<dbReference type="InterPro" id="IPR013022">
    <property type="entry name" value="Xyl_isomerase-like_TIM-brl"/>
</dbReference>
<evidence type="ECO:0000313" key="7">
    <source>
        <dbReference type="Proteomes" id="UP000605427"/>
    </source>
</evidence>
<reference evidence="7" key="1">
    <citation type="journal article" date="2019" name="Int. J. Syst. Evol. Microbiol.">
        <title>The Global Catalogue of Microorganisms (GCM) 10K type strain sequencing project: providing services to taxonomists for standard genome sequencing and annotation.</title>
        <authorList>
            <consortium name="The Broad Institute Genomics Platform"/>
            <consortium name="The Broad Institute Genome Sequencing Center for Infectious Disease"/>
            <person name="Wu L."/>
            <person name="Ma J."/>
        </authorList>
    </citation>
    <scope>NUCLEOTIDE SEQUENCE [LARGE SCALE GENOMIC DNA]</scope>
    <source>
        <strain evidence="7">CCM 8702</strain>
    </source>
</reference>
<sequence length="299" mass="33661">MNEQPIRWGIAPIGWRNDDMPEIGAGNTLSHLLSDIVVAGFEGTEVGGFFPDAQALNKELALRNLRIAGQWFSSYIIRDGIELVIEPFRKQCQYLKEVKADVIVVSEQTGSIQGTEQNVFAEKPNFNEAEWEQLCAGLNELGAVAKEYGLRLVYHHHMGTGVQTAEEVDRLMDGTDPAQVALLYDTGHIFVSDGDYMMLLRKHIGRIGHVHFKDARRAVLDDCRESGKSFMQSFLSGMFTVPGDGCIDFREVYDLLLEHGYYGWIVIEAEQDPDVAHPLEYALIARRYIDGQLLNRLQV</sequence>
<dbReference type="PANTHER" id="PTHR12110">
    <property type="entry name" value="HYDROXYPYRUVATE ISOMERASE"/>
    <property type="match status" value="1"/>
</dbReference>
<comment type="pathway">
    <text evidence="4">Polyol metabolism; myo-inositol degradation into acetyl-CoA; acetyl-CoA from myo-inositol: step 2/7.</text>
</comment>
<evidence type="ECO:0000256" key="3">
    <source>
        <dbReference type="ARBA" id="ARBA00023285"/>
    </source>
</evidence>
<keyword evidence="2 4" id="KW-0456">Lyase</keyword>
<keyword evidence="3 4" id="KW-0170">Cobalt</keyword>
<dbReference type="InterPro" id="IPR050312">
    <property type="entry name" value="IolE/XylAMocC-like"/>
</dbReference>
<dbReference type="SUPFAM" id="SSF51658">
    <property type="entry name" value="Xylose isomerase-like"/>
    <property type="match status" value="1"/>
</dbReference>
<keyword evidence="1 4" id="KW-0464">Manganese</keyword>
<dbReference type="Proteomes" id="UP000605427">
    <property type="component" value="Unassembled WGS sequence"/>
</dbReference>
<dbReference type="RefSeq" id="WP_172244055.1">
    <property type="nucleotide sequence ID" value="NZ_BMDD01000003.1"/>
</dbReference>
<dbReference type="PANTHER" id="PTHR12110:SF41">
    <property type="entry name" value="INOSOSE DEHYDRATASE"/>
    <property type="match status" value="1"/>
</dbReference>
<evidence type="ECO:0000313" key="6">
    <source>
        <dbReference type="EMBL" id="GGH79381.1"/>
    </source>
</evidence>
<comment type="cofactor">
    <cofactor evidence="4">
        <name>Co(2+)</name>
        <dbReference type="ChEBI" id="CHEBI:48828"/>
    </cofactor>
    <cofactor evidence="4">
        <name>Mn(2+)</name>
        <dbReference type="ChEBI" id="CHEBI:29035"/>
    </cofactor>
</comment>
<comment type="caution">
    <text evidence="6">The sequence shown here is derived from an EMBL/GenBank/DDBJ whole genome shotgun (WGS) entry which is preliminary data.</text>
</comment>
<dbReference type="InterPro" id="IPR030823">
    <property type="entry name" value="IolE/MocC"/>
</dbReference>
<keyword evidence="7" id="KW-1185">Reference proteome</keyword>
<comment type="catalytic activity">
    <reaction evidence="4">
        <text>scyllo-inosose = 3D-3,5/4-trihydroxycyclohexane-1,2-dione + H2O</text>
        <dbReference type="Rhea" id="RHEA:14065"/>
        <dbReference type="ChEBI" id="CHEBI:15377"/>
        <dbReference type="ChEBI" id="CHEBI:17811"/>
        <dbReference type="ChEBI" id="CHEBI:28446"/>
        <dbReference type="EC" id="4.2.1.44"/>
    </reaction>
</comment>
<organism evidence="6 7">
    <name type="scientific">Saccharibacillus endophyticus</name>
    <dbReference type="NCBI Taxonomy" id="2060666"/>
    <lineage>
        <taxon>Bacteria</taxon>
        <taxon>Bacillati</taxon>
        <taxon>Bacillota</taxon>
        <taxon>Bacilli</taxon>
        <taxon>Bacillales</taxon>
        <taxon>Paenibacillaceae</taxon>
        <taxon>Saccharibacillus</taxon>
    </lineage>
</organism>
<evidence type="ECO:0000256" key="4">
    <source>
        <dbReference type="HAMAP-Rule" id="MF_01672"/>
    </source>
</evidence>
<evidence type="ECO:0000259" key="5">
    <source>
        <dbReference type="Pfam" id="PF01261"/>
    </source>
</evidence>
<dbReference type="HAMAP" id="MF_01672">
    <property type="entry name" value="IolE"/>
    <property type="match status" value="1"/>
</dbReference>
<name>A0ABQ1ZX99_9BACL</name>
<dbReference type="Pfam" id="PF01261">
    <property type="entry name" value="AP_endonuc_2"/>
    <property type="match status" value="1"/>
</dbReference>
<dbReference type="EMBL" id="BMDD01000003">
    <property type="protein sequence ID" value="GGH79381.1"/>
    <property type="molecule type" value="Genomic_DNA"/>
</dbReference>
<gene>
    <name evidence="4 6" type="primary">iolE</name>
    <name evidence="6" type="ORF">GCM10007362_26090</name>
</gene>
<comment type="similarity">
    <text evidence="4">Belongs to the IolE/MocC family.</text>
</comment>
<evidence type="ECO:0000256" key="1">
    <source>
        <dbReference type="ARBA" id="ARBA00023211"/>
    </source>
</evidence>
<dbReference type="EC" id="4.2.1.44" evidence="4"/>
<feature type="domain" description="Xylose isomerase-like TIM barrel" evidence="5">
    <location>
        <begin position="82"/>
        <end position="277"/>
    </location>
</feature>
<accession>A0ABQ1ZX99</accession>
<proteinExistence type="inferred from homology"/>
<comment type="cofactor">
    <cofactor evidence="4">
        <name>glutathione</name>
        <dbReference type="ChEBI" id="CHEBI:57925"/>
    </cofactor>
</comment>